<reference evidence="1" key="1">
    <citation type="submission" date="2021-01" db="EMBL/GenBank/DDBJ databases">
        <authorList>
            <person name="Kaushik A."/>
        </authorList>
    </citation>
    <scope>NUCLEOTIDE SEQUENCE</scope>
    <source>
        <strain evidence="1">AG4-R118</strain>
    </source>
</reference>
<dbReference type="AlphaFoldDB" id="A0A8H3GUY7"/>
<dbReference type="EMBL" id="CAJMWX010001090">
    <property type="protein sequence ID" value="CAE6466838.1"/>
    <property type="molecule type" value="Genomic_DNA"/>
</dbReference>
<name>A0A8H3GUY7_9AGAM</name>
<comment type="caution">
    <text evidence="1">The sequence shown here is derived from an EMBL/GenBank/DDBJ whole genome shotgun (WGS) entry which is preliminary data.</text>
</comment>
<sequence>MPKQLPLMPSTLSKILHPRRTQHREEFISGSSLGSSLDISNRLSEVLLGASAPLSMKFHKEWRHNDCPVEKWYQKQTEWSTKFTSIEHMRELQAPFHHEYLLIHLDDGAICRLERVGEGARADAIRRMGCIAHDIIQRFPKNEYENNLLSQVASERVILVDFQRTFDLLDVLGICYSMQRVRHSSVYTLQRYNCYFLCMTTLTMLVRRVARWHTVIDRASWSSIIKNTVRYLQAMECNDAYSYLSLGICSLVGPDSSNPRKFILDSIGRALPGKGLPNLNSAIGGILWHKDLGYAAVMGLDRDIGNAVGRALGGRSTGATKMKRLLAGEVPAETKTSMPPNFQRDCLVNYAIESTRLVATSARSAVATYSMREVEDPTPLSRRFLYHFSAAKGIIKYISGIKNENTFFHTFGDLPFVSRVLVATHVFPLFLLGQRLESSDKNDSYDNDEFNEFTNRSVTHAAYEGMYEATQSPLCNTRDRRLAALPNFFDKTVWVDCIKVVVSRQISDVVSQQCRTVGQVMVHMGTSGSSRAIEMTAVEFHDYTIQRIQTHAKRVAACGLAAAKLVQNEMETTMAKVWVWMPDRKYWDQSEPQSSESGGDLAHSDWEGLMEDYGLSGLFLSD</sequence>
<proteinExistence type="predicted"/>
<protein>
    <submittedName>
        <fullName evidence="1">Uncharacterized protein</fullName>
    </submittedName>
</protein>
<evidence type="ECO:0000313" key="1">
    <source>
        <dbReference type="EMBL" id="CAE6466838.1"/>
    </source>
</evidence>
<organism evidence="1 2">
    <name type="scientific">Rhizoctonia solani</name>
    <dbReference type="NCBI Taxonomy" id="456999"/>
    <lineage>
        <taxon>Eukaryota</taxon>
        <taxon>Fungi</taxon>
        <taxon>Dikarya</taxon>
        <taxon>Basidiomycota</taxon>
        <taxon>Agaricomycotina</taxon>
        <taxon>Agaricomycetes</taxon>
        <taxon>Cantharellales</taxon>
        <taxon>Ceratobasidiaceae</taxon>
        <taxon>Rhizoctonia</taxon>
    </lineage>
</organism>
<dbReference type="Proteomes" id="UP000663888">
    <property type="component" value="Unassembled WGS sequence"/>
</dbReference>
<evidence type="ECO:0000313" key="2">
    <source>
        <dbReference type="Proteomes" id="UP000663888"/>
    </source>
</evidence>
<gene>
    <name evidence="1" type="ORF">RDB_LOCUS100257</name>
</gene>
<accession>A0A8H3GUY7</accession>